<evidence type="ECO:0000313" key="3">
    <source>
        <dbReference type="EMBL" id="KAE9143438.1"/>
    </source>
</evidence>
<dbReference type="EMBL" id="QXFZ01000667">
    <property type="protein sequence ID" value="KAE9108628.1"/>
    <property type="molecule type" value="Genomic_DNA"/>
</dbReference>
<protein>
    <submittedName>
        <fullName evidence="1">Uncharacterized protein</fullName>
    </submittedName>
</protein>
<dbReference type="EMBL" id="QXFY01000634">
    <property type="protein sequence ID" value="KAE9339165.1"/>
    <property type="molecule type" value="Genomic_DNA"/>
</dbReference>
<evidence type="ECO:0000313" key="12">
    <source>
        <dbReference type="Proteomes" id="UP000440367"/>
    </source>
</evidence>
<accession>A0A6A3ERW8</accession>
<keyword evidence="10" id="KW-1185">Reference proteome</keyword>
<proteinExistence type="predicted"/>
<dbReference type="EMBL" id="QXGB01000153">
    <property type="protein sequence ID" value="KAE9227538.1"/>
    <property type="molecule type" value="Genomic_DNA"/>
</dbReference>
<evidence type="ECO:0000313" key="1">
    <source>
        <dbReference type="EMBL" id="KAE8936272.1"/>
    </source>
</evidence>
<dbReference type="Proteomes" id="UP000441208">
    <property type="component" value="Unassembled WGS sequence"/>
</dbReference>
<evidence type="ECO:0000313" key="15">
    <source>
        <dbReference type="Proteomes" id="UP000476176"/>
    </source>
</evidence>
<name>A0A6A3ERW8_9STRA</name>
<dbReference type="AlphaFoldDB" id="A0A6A3ERW8"/>
<evidence type="ECO:0000313" key="10">
    <source>
        <dbReference type="Proteomes" id="UP000433483"/>
    </source>
</evidence>
<organism evidence="1 9">
    <name type="scientific">Phytophthora fragariae</name>
    <dbReference type="NCBI Taxonomy" id="53985"/>
    <lineage>
        <taxon>Eukaryota</taxon>
        <taxon>Sar</taxon>
        <taxon>Stramenopiles</taxon>
        <taxon>Oomycota</taxon>
        <taxon>Peronosporomycetes</taxon>
        <taxon>Peronosporales</taxon>
        <taxon>Peronosporaceae</taxon>
        <taxon>Phytophthora</taxon>
    </lineage>
</organism>
<evidence type="ECO:0000313" key="13">
    <source>
        <dbReference type="Proteomes" id="UP000440732"/>
    </source>
</evidence>
<reference evidence="9 10" key="1">
    <citation type="submission" date="2018-08" db="EMBL/GenBank/DDBJ databases">
        <title>Genomic investigation of the strawberry pathogen Phytophthora fragariae indicates pathogenicity is determined by transcriptional variation in three key races.</title>
        <authorList>
            <person name="Adams T.M."/>
            <person name="Armitage A.D."/>
            <person name="Sobczyk M.K."/>
            <person name="Bates H.J."/>
            <person name="Dunwell J.M."/>
            <person name="Nellist C.F."/>
            <person name="Harrison R.J."/>
        </authorList>
    </citation>
    <scope>NUCLEOTIDE SEQUENCE [LARGE SCALE GENOMIC DNA]</scope>
    <source>
        <strain evidence="7 11">A4</strain>
        <strain evidence="4 12">BC-1</strain>
        <strain evidence="6 15">BC-23</strain>
        <strain evidence="5 10">NOV-27</strain>
        <strain evidence="3 13">NOV-5</strain>
        <strain evidence="2 14">NOV-71</strain>
        <strain evidence="8 16">NOV-77</strain>
        <strain evidence="1 9">NOV-9</strain>
    </source>
</reference>
<evidence type="ECO:0000313" key="2">
    <source>
        <dbReference type="EMBL" id="KAE9108628.1"/>
    </source>
</evidence>
<evidence type="ECO:0000313" key="6">
    <source>
        <dbReference type="EMBL" id="KAE9232895.1"/>
    </source>
</evidence>
<evidence type="ECO:0000313" key="5">
    <source>
        <dbReference type="EMBL" id="KAE9227538.1"/>
    </source>
</evidence>
<evidence type="ECO:0000313" key="7">
    <source>
        <dbReference type="EMBL" id="KAE9304666.1"/>
    </source>
</evidence>
<evidence type="ECO:0000313" key="4">
    <source>
        <dbReference type="EMBL" id="KAE9226695.1"/>
    </source>
</evidence>
<dbReference type="Proteomes" id="UP000486351">
    <property type="component" value="Unassembled WGS sequence"/>
</dbReference>
<evidence type="ECO:0000313" key="16">
    <source>
        <dbReference type="Proteomes" id="UP000486351"/>
    </source>
</evidence>
<evidence type="ECO:0000313" key="14">
    <source>
        <dbReference type="Proteomes" id="UP000441208"/>
    </source>
</evidence>
<dbReference type="Proteomes" id="UP000433483">
    <property type="component" value="Unassembled WGS sequence"/>
</dbReference>
<evidence type="ECO:0000313" key="9">
    <source>
        <dbReference type="Proteomes" id="UP000429523"/>
    </source>
</evidence>
<sequence>MSSPCFFLDLALGSSASSPSLIQQAGFEYCSNEPVWNSADSEQLWLRARYLRAQRR</sequence>
<dbReference type="Proteomes" id="UP000429523">
    <property type="component" value="Unassembled WGS sequence"/>
</dbReference>
<evidence type="ECO:0000313" key="11">
    <source>
        <dbReference type="Proteomes" id="UP000437068"/>
    </source>
</evidence>
<gene>
    <name evidence="7" type="ORF">PF001_g12958</name>
    <name evidence="4" type="ORF">PF002_g14035</name>
    <name evidence="6" type="ORF">PF004_g9805</name>
    <name evidence="5" type="ORF">PF005_g4678</name>
    <name evidence="3" type="ORF">PF006_g11530</name>
    <name evidence="2" type="ORF">PF007_g12584</name>
    <name evidence="8" type="ORF">PF008_g11704</name>
    <name evidence="1" type="ORF">PF009_g13805</name>
</gene>
<dbReference type="EMBL" id="QXGF01000735">
    <property type="protein sequence ID" value="KAE8936272.1"/>
    <property type="molecule type" value="Genomic_DNA"/>
</dbReference>
<comment type="caution">
    <text evidence="1">The sequence shown here is derived from an EMBL/GenBank/DDBJ whole genome shotgun (WGS) entry which is preliminary data.</text>
</comment>
<dbReference type="EMBL" id="QXGA01000618">
    <property type="protein sequence ID" value="KAE9143438.1"/>
    <property type="molecule type" value="Genomic_DNA"/>
</dbReference>
<dbReference type="EMBL" id="QXGE01000741">
    <property type="protein sequence ID" value="KAE9304666.1"/>
    <property type="molecule type" value="Genomic_DNA"/>
</dbReference>
<dbReference type="EMBL" id="QXGC01000491">
    <property type="protein sequence ID" value="KAE9232895.1"/>
    <property type="molecule type" value="Genomic_DNA"/>
</dbReference>
<dbReference type="Proteomes" id="UP000476176">
    <property type="component" value="Unassembled WGS sequence"/>
</dbReference>
<dbReference type="Proteomes" id="UP000440732">
    <property type="component" value="Unassembled WGS sequence"/>
</dbReference>
<dbReference type="EMBL" id="QXGD01000736">
    <property type="protein sequence ID" value="KAE9226695.1"/>
    <property type="molecule type" value="Genomic_DNA"/>
</dbReference>
<dbReference type="Proteomes" id="UP000440367">
    <property type="component" value="Unassembled WGS sequence"/>
</dbReference>
<dbReference type="Proteomes" id="UP000437068">
    <property type="component" value="Unassembled WGS sequence"/>
</dbReference>
<evidence type="ECO:0000313" key="8">
    <source>
        <dbReference type="EMBL" id="KAE9339165.1"/>
    </source>
</evidence>